<reference evidence="2" key="2">
    <citation type="submission" date="2015-11" db="EMBL/GenBank/DDBJ databases">
        <authorList>
            <person name="Zhang Y."/>
            <person name="Guo Z."/>
        </authorList>
    </citation>
    <scope>NUCLEOTIDE SEQUENCE</scope>
    <source>
        <strain evidence="2">1</strain>
    </source>
</reference>
<dbReference type="KEGG" id="bvr:BVIR_1626"/>
<accession>A0A0H5BQC6</accession>
<dbReference type="Proteomes" id="UP000065734">
    <property type="component" value="Chromosome I"/>
</dbReference>
<gene>
    <name evidence="1" type="ORF">BV133_3120</name>
    <name evidence="2" type="ORF">BVIRIDIS_10710</name>
</gene>
<evidence type="ECO:0000313" key="2">
    <source>
        <dbReference type="EMBL" id="CUU42068.1"/>
    </source>
</evidence>
<dbReference type="RefSeq" id="WP_055037199.1">
    <property type="nucleotide sequence ID" value="NZ_AP014854.2"/>
</dbReference>
<dbReference type="NCBIfam" id="TIGR02165">
    <property type="entry name" value="cas5_6_GSU0054"/>
    <property type="match status" value="1"/>
</dbReference>
<proteinExistence type="predicted"/>
<organism evidence="2 3">
    <name type="scientific">Blastochloris viridis</name>
    <name type="common">Rhodopseudomonas viridis</name>
    <dbReference type="NCBI Taxonomy" id="1079"/>
    <lineage>
        <taxon>Bacteria</taxon>
        <taxon>Pseudomonadati</taxon>
        <taxon>Pseudomonadota</taxon>
        <taxon>Alphaproteobacteria</taxon>
        <taxon>Hyphomicrobiales</taxon>
        <taxon>Blastochloridaceae</taxon>
        <taxon>Blastochloris</taxon>
    </lineage>
</organism>
<sequence length="498" mass="53289">MTLVLEIEFLAGVAFAAVGPDSDRPDWPPQPDRIFSALVAAWAARGQSAREADALRWLETRPEQRIVASGALARTAPVSFVPPNDPGTGRIGNRSVLPDFRARQPRRFPAARPDDPTLRLIWTDADPDDATLAALDALAADTAYVGHSTSLTRCRFRREVEPEVLAAARPAQRRIYDGRLAELTAAFAAGRRPAPGARVPPAAEAAAMVRHGVFDSRWLLLDHVHGTMPDVRAAAIVAKTIRDALLNGYSGAGKRIPEIVSGHAPDGTPTRAPHLAIVPLAFVGAPYADGRVLGFALVPPRGSGLLNDPGFLAALRSKAELIEERGRRILTICTPKGTANGHAFRIELSPTLKADRRSLDPAPYLGPAHTFATVTPIVLDRHLKEKGAARQNEIIAQIIIACRNAGLPEPATITPDKGAPFAAVFPDKHSAIEGAVSAWPSGPAPAWTRWRLPKSLASRPLIHAVIHFAEKVEGPVLLGAGRFFGLGLCRAIEPERAP</sequence>
<dbReference type="EMBL" id="LN907867">
    <property type="protein sequence ID" value="CUU42068.1"/>
    <property type="molecule type" value="Genomic_DNA"/>
</dbReference>
<protein>
    <submittedName>
        <fullName evidence="2">CRISPR-associated protein/csb2, Dpsyc system</fullName>
    </submittedName>
</protein>
<reference evidence="3" key="3">
    <citation type="journal article" date="2016" name="Genome Announc.">
        <title>Revised genome sequence of the purple photosynthetic bacterium Blastochloris viridis.</title>
        <authorList>
            <person name="Liu L.N."/>
            <person name="Faulkner M."/>
            <person name="Liu X."/>
            <person name="Huang F."/>
            <person name="Darby A.C."/>
            <person name="Hall N."/>
        </authorList>
    </citation>
    <scope>NUCLEOTIDE SEQUENCE [LARGE SCALE GENOMIC DNA]</scope>
    <source>
        <strain evidence="3">ATCC 19567 / DSM 133 / F</strain>
    </source>
</reference>
<dbReference type="OrthoDB" id="9787885at2"/>
<dbReference type="EMBL" id="AP014854">
    <property type="protein sequence ID" value="BAS00714.1"/>
    <property type="molecule type" value="Genomic_DNA"/>
</dbReference>
<dbReference type="STRING" id="1079.BVIR_1626"/>
<evidence type="ECO:0000313" key="1">
    <source>
        <dbReference type="EMBL" id="BAS00714.1"/>
    </source>
</evidence>
<dbReference type="PATRIC" id="fig|1079.6.peg.1684"/>
<dbReference type="AlphaFoldDB" id="A0A0H5BQC6"/>
<reference evidence="1" key="1">
    <citation type="journal article" date="2015" name="Genome Announc.">
        <title>Complete Genome Sequence of the Bacteriochlorophyll b-Producing Photosynthetic Bacterium Blastochloris viridis.</title>
        <authorList>
            <person name="Tsukatani Y."/>
            <person name="Hirose Y."/>
            <person name="Harada J."/>
            <person name="Misawa N."/>
            <person name="Mori K."/>
            <person name="Inoue K."/>
            <person name="Tamiaki H."/>
        </authorList>
    </citation>
    <scope>NUCLEOTIDE SEQUENCE [LARGE SCALE GENOMIC DNA]</scope>
    <source>
        <strain evidence="1">DSM 133</strain>
    </source>
</reference>
<evidence type="ECO:0000313" key="3">
    <source>
        <dbReference type="Proteomes" id="UP000065734"/>
    </source>
</evidence>
<dbReference type="Pfam" id="PF09609">
    <property type="entry name" value="Cas_GSU0054"/>
    <property type="match status" value="1"/>
</dbReference>
<name>A0A0H5BQC6_BLAVI</name>
<keyword evidence="3" id="KW-1185">Reference proteome</keyword>
<dbReference type="InterPro" id="IPR019089">
    <property type="entry name" value="Cas_GSU0054"/>
</dbReference>